<name>A0A4P8WII1_9EURY</name>
<reference evidence="2" key="1">
    <citation type="submission" date="2019-05" db="EMBL/GenBank/DDBJ databases">
        <title>Genome sequence and methylation pattern of the halophilic Archaeon Natrinema versiforme BOL5-4.</title>
        <authorList>
            <person name="DasSarma P."/>
            <person name="Anton B.P."/>
            <person name="DasSarma S.L."/>
            <person name="Martinez F.L."/>
            <person name="Guzman D."/>
            <person name="Roberts R.J."/>
            <person name="DasSarma S."/>
        </authorList>
    </citation>
    <scope>NUCLEOTIDE SEQUENCE [LARGE SCALE GENOMIC DNA]</scope>
    <source>
        <strain evidence="2">BOL5-4</strain>
    </source>
</reference>
<dbReference type="AlphaFoldDB" id="A0A4P8WII1"/>
<organism evidence="1 2">
    <name type="scientific">Natrinema versiforme</name>
    <dbReference type="NCBI Taxonomy" id="88724"/>
    <lineage>
        <taxon>Archaea</taxon>
        <taxon>Methanobacteriati</taxon>
        <taxon>Methanobacteriota</taxon>
        <taxon>Stenosarchaea group</taxon>
        <taxon>Halobacteria</taxon>
        <taxon>Halobacteriales</taxon>
        <taxon>Natrialbaceae</taxon>
        <taxon>Natrinema</taxon>
    </lineage>
</organism>
<sequence length="81" mass="9109">MAAINKYRVSEGESIELPTNITESAIHVSGEWLYVVEDESETTATYTRRRELAGNNPQPPIATDVLVLNFDSTSFEYLEEV</sequence>
<evidence type="ECO:0000313" key="1">
    <source>
        <dbReference type="EMBL" id="QCS43015.1"/>
    </source>
</evidence>
<gene>
    <name evidence="1" type="ORF">FEJ81_11840</name>
</gene>
<dbReference type="EMBL" id="CP040330">
    <property type="protein sequence ID" value="QCS43015.1"/>
    <property type="molecule type" value="Genomic_DNA"/>
</dbReference>
<dbReference type="Proteomes" id="UP000302218">
    <property type="component" value="Chromosome"/>
</dbReference>
<evidence type="ECO:0000313" key="2">
    <source>
        <dbReference type="Proteomes" id="UP000302218"/>
    </source>
</evidence>
<accession>A0A4P8WII1</accession>
<dbReference type="RefSeq" id="WP_138245486.1">
    <property type="nucleotide sequence ID" value="NZ_CP040330.1"/>
</dbReference>
<dbReference type="GeneID" id="40265975"/>
<proteinExistence type="predicted"/>
<protein>
    <submittedName>
        <fullName evidence="1">Uncharacterized protein</fullName>
    </submittedName>
</protein>
<dbReference type="KEGG" id="nvr:FEJ81_11840"/>